<feature type="compositionally biased region" description="Pro residues" evidence="1">
    <location>
        <begin position="1"/>
        <end position="10"/>
    </location>
</feature>
<feature type="region of interest" description="Disordered" evidence="1">
    <location>
        <begin position="238"/>
        <end position="376"/>
    </location>
</feature>
<proteinExistence type="predicted"/>
<protein>
    <submittedName>
        <fullName evidence="2">Uncharacterized protein</fullName>
    </submittedName>
</protein>
<feature type="compositionally biased region" description="Low complexity" evidence="1">
    <location>
        <begin position="331"/>
        <end position="365"/>
    </location>
</feature>
<feature type="compositionally biased region" description="Polar residues" evidence="1">
    <location>
        <begin position="143"/>
        <end position="156"/>
    </location>
</feature>
<evidence type="ECO:0000256" key="1">
    <source>
        <dbReference type="SAM" id="MobiDB-lite"/>
    </source>
</evidence>
<sequence length="414" mass="43953">MPSPPAPPPAASHRQPLPAHHLRGQEVPPTFETLFRHLRLEVARVLQMPPEHRAREESVLISLAGRALGRYGNPDRAALPPPLKQIDAFAQVPHRPESLIQYLDERRNELGLDDEGDDRDGIGEPSPDDDRDSDEDAIGSEHPSPTASPLGNTTGKSSRRAPSTRAAHAPSLQSVSSPEPRSTVSAPPHRHSERKSASTANGVNHTFTGDDRCTNCIMRSNPTCVVNSSRQRCDSCFAKRHRCSKVLTPPTRPSRDKSASTKGKAAESPTDADEGASARAPKRKRTNTEDETKRTESAKRPARPTRPAAASAAGASASASAPAQRPPQPKKPAMQNGNAAASSSAAGSLSLAALAASASRAPRAPTGGAHTQARSGHQYYQEKLQVISGILGMVQTAVKELQDQVTADMAAGAR</sequence>
<feature type="compositionally biased region" description="Low complexity" evidence="1">
    <location>
        <begin position="305"/>
        <end position="323"/>
    </location>
</feature>
<reference evidence="2 3" key="1">
    <citation type="journal article" date="2018" name="Biotechnol. Biofuels">
        <title>Integrative visual omics of the white-rot fungus Polyporus brumalis exposes the biotechnological potential of its oxidative enzymes for delignifying raw plant biomass.</title>
        <authorList>
            <person name="Miyauchi S."/>
            <person name="Rancon A."/>
            <person name="Drula E."/>
            <person name="Hage H."/>
            <person name="Chaduli D."/>
            <person name="Favel A."/>
            <person name="Grisel S."/>
            <person name="Henrissat B."/>
            <person name="Herpoel-Gimbert I."/>
            <person name="Ruiz-Duenas F.J."/>
            <person name="Chevret D."/>
            <person name="Hainaut M."/>
            <person name="Lin J."/>
            <person name="Wang M."/>
            <person name="Pangilinan J."/>
            <person name="Lipzen A."/>
            <person name="Lesage-Meessen L."/>
            <person name="Navarro D."/>
            <person name="Riley R."/>
            <person name="Grigoriev I.V."/>
            <person name="Zhou S."/>
            <person name="Raouche S."/>
            <person name="Rosso M.N."/>
        </authorList>
    </citation>
    <scope>NUCLEOTIDE SEQUENCE [LARGE SCALE GENOMIC DNA]</scope>
    <source>
        <strain evidence="2 3">BRFM 1820</strain>
    </source>
</reference>
<feature type="compositionally biased region" description="Acidic residues" evidence="1">
    <location>
        <begin position="126"/>
        <end position="138"/>
    </location>
</feature>
<feature type="compositionally biased region" description="Polar residues" evidence="1">
    <location>
        <begin position="197"/>
        <end position="207"/>
    </location>
</feature>
<dbReference type="AlphaFoldDB" id="A0A371DVX1"/>
<dbReference type="OrthoDB" id="2756689at2759"/>
<name>A0A371DVX1_9APHY</name>
<accession>A0A371DVX1</accession>
<feature type="compositionally biased region" description="Basic and acidic residues" evidence="1">
    <location>
        <begin position="286"/>
        <end position="299"/>
    </location>
</feature>
<evidence type="ECO:0000313" key="2">
    <source>
        <dbReference type="EMBL" id="RDX56690.1"/>
    </source>
</evidence>
<gene>
    <name evidence="2" type="ORF">OH76DRAFT_1426396</name>
</gene>
<feature type="compositionally biased region" description="Polar residues" evidence="1">
    <location>
        <begin position="171"/>
        <end position="185"/>
    </location>
</feature>
<evidence type="ECO:0000313" key="3">
    <source>
        <dbReference type="Proteomes" id="UP000256964"/>
    </source>
</evidence>
<feature type="region of interest" description="Disordered" evidence="1">
    <location>
        <begin position="111"/>
        <end position="214"/>
    </location>
</feature>
<keyword evidence="3" id="KW-1185">Reference proteome</keyword>
<organism evidence="2 3">
    <name type="scientific">Lentinus brumalis</name>
    <dbReference type="NCBI Taxonomy" id="2498619"/>
    <lineage>
        <taxon>Eukaryota</taxon>
        <taxon>Fungi</taxon>
        <taxon>Dikarya</taxon>
        <taxon>Basidiomycota</taxon>
        <taxon>Agaricomycotina</taxon>
        <taxon>Agaricomycetes</taxon>
        <taxon>Polyporales</taxon>
        <taxon>Polyporaceae</taxon>
        <taxon>Lentinus</taxon>
    </lineage>
</organism>
<dbReference type="EMBL" id="KZ857380">
    <property type="protein sequence ID" value="RDX56690.1"/>
    <property type="molecule type" value="Genomic_DNA"/>
</dbReference>
<feature type="region of interest" description="Disordered" evidence="1">
    <location>
        <begin position="1"/>
        <end position="23"/>
    </location>
</feature>
<dbReference type="Proteomes" id="UP000256964">
    <property type="component" value="Unassembled WGS sequence"/>
</dbReference>